<feature type="transmembrane region" description="Helical" evidence="1">
    <location>
        <begin position="255"/>
        <end position="273"/>
    </location>
</feature>
<feature type="transmembrane region" description="Helical" evidence="1">
    <location>
        <begin position="31"/>
        <end position="53"/>
    </location>
</feature>
<sequence>MNEQVQSKNKLDFFKRFYNPKEMFYKRKYKWWQNTIFLILFAVIGTVGAYIYLANPNYYRKAITSSLTYYTDKTKDPEFQKSVASAEFEDGKLIYHGTKRIRKNQKFDLGINLTQKEMEKEKPRAGIVFNRKHIVLYARNAESKKYTLGRVDFPYSSNFNNKNSNLKKEIEKSWFAANTKAYLQSIWVTWIFGFIFRILLVWMIFILVLRSIITGVNKKEESMVNLFGFLSNATLIPILIMAIFSSFAFNSLTSIAVFVVALLVIVIITWVQTRFSDEPVKIKGKK</sequence>
<keyword evidence="3" id="KW-1185">Reference proteome</keyword>
<reference evidence="2 3" key="1">
    <citation type="journal article" date="2023" name="Microbiol. Spectr.">
        <title>Symbiosis of Carpenter Bees with Uncharacterized Lactic Acid Bacteria Showing NAD Auxotrophy.</title>
        <authorList>
            <person name="Kawasaki S."/>
            <person name="Ozawa K."/>
            <person name="Mori T."/>
            <person name="Yamamoto A."/>
            <person name="Ito M."/>
            <person name="Ohkuma M."/>
            <person name="Sakamoto M."/>
            <person name="Matsutani M."/>
        </authorList>
    </citation>
    <scope>NUCLEOTIDE SEQUENCE [LARGE SCALE GENOMIC DNA]</scope>
    <source>
        <strain evidence="2 3">KimC2</strain>
    </source>
</reference>
<protein>
    <recommendedName>
        <fullName evidence="4">DUF1189 domain-containing protein</fullName>
    </recommendedName>
</protein>
<feature type="transmembrane region" description="Helical" evidence="1">
    <location>
        <begin position="224"/>
        <end position="249"/>
    </location>
</feature>
<accession>A0AAU9CWH3</accession>
<keyword evidence="1" id="KW-0812">Transmembrane</keyword>
<dbReference type="RefSeq" id="WP_317697126.1">
    <property type="nucleotide sequence ID" value="NZ_AP026801.1"/>
</dbReference>
<dbReference type="EMBL" id="AP026801">
    <property type="protein sequence ID" value="BDR55633.1"/>
    <property type="molecule type" value="Genomic_DNA"/>
</dbReference>
<evidence type="ECO:0000313" key="2">
    <source>
        <dbReference type="EMBL" id="BDR55633.1"/>
    </source>
</evidence>
<evidence type="ECO:0008006" key="4">
    <source>
        <dbReference type="Google" id="ProtNLM"/>
    </source>
</evidence>
<organism evidence="2 3">
    <name type="scientific">Xylocopilactobacillus apis</name>
    <dbReference type="NCBI Taxonomy" id="2932183"/>
    <lineage>
        <taxon>Bacteria</taxon>
        <taxon>Bacillati</taxon>
        <taxon>Bacillota</taxon>
        <taxon>Bacilli</taxon>
        <taxon>Lactobacillales</taxon>
        <taxon>Lactobacillaceae</taxon>
        <taxon>Xylocopilactobacillus</taxon>
    </lineage>
</organism>
<dbReference type="Proteomes" id="UP001321804">
    <property type="component" value="Chromosome"/>
</dbReference>
<feature type="transmembrane region" description="Helical" evidence="1">
    <location>
        <begin position="187"/>
        <end position="212"/>
    </location>
</feature>
<name>A0AAU9CWH3_9LACO</name>
<dbReference type="KEGG" id="xak:KIMC2_01950"/>
<keyword evidence="1" id="KW-1133">Transmembrane helix</keyword>
<keyword evidence="1" id="KW-0472">Membrane</keyword>
<evidence type="ECO:0000256" key="1">
    <source>
        <dbReference type="SAM" id="Phobius"/>
    </source>
</evidence>
<gene>
    <name evidence="2" type="ORF">KIMC2_01950</name>
</gene>
<proteinExistence type="predicted"/>
<dbReference type="AlphaFoldDB" id="A0AAU9CWH3"/>
<evidence type="ECO:0000313" key="3">
    <source>
        <dbReference type="Proteomes" id="UP001321804"/>
    </source>
</evidence>